<proteinExistence type="predicted"/>
<gene>
    <name evidence="2" type="ORF">DUNSADRAFT_9822</name>
</gene>
<feature type="compositionally biased region" description="Basic and acidic residues" evidence="1">
    <location>
        <begin position="122"/>
        <end position="136"/>
    </location>
</feature>
<feature type="compositionally biased region" description="Basic and acidic residues" evidence="1">
    <location>
        <begin position="337"/>
        <end position="350"/>
    </location>
</feature>
<feature type="compositionally biased region" description="Basic and acidic residues" evidence="1">
    <location>
        <begin position="422"/>
        <end position="434"/>
    </location>
</feature>
<dbReference type="EMBL" id="MU069793">
    <property type="protein sequence ID" value="KAF5833755.1"/>
    <property type="molecule type" value="Genomic_DNA"/>
</dbReference>
<feature type="compositionally biased region" description="Basic and acidic residues" evidence="1">
    <location>
        <begin position="245"/>
        <end position="256"/>
    </location>
</feature>
<dbReference type="PANTHER" id="PTHR32091">
    <property type="entry name" value="EUKARYOTIC TRANSLATION INITIATION FACTOR 4B"/>
    <property type="match status" value="1"/>
</dbReference>
<feature type="compositionally biased region" description="Basic and acidic residues" evidence="1">
    <location>
        <begin position="145"/>
        <end position="166"/>
    </location>
</feature>
<feature type="compositionally biased region" description="Basic and acidic residues" evidence="1">
    <location>
        <begin position="470"/>
        <end position="502"/>
    </location>
</feature>
<name>A0ABQ7GGM2_DUNSA</name>
<dbReference type="InterPro" id="IPR010433">
    <property type="entry name" value="EIF-4B_pln"/>
</dbReference>
<sequence length="518" mass="55609">MAWNAGAAKKESWADDVDTAEQEGTIEAPPPDNAAFPSLGEAAKQAPQGGKGKKKGMKMDMRTFMQQAPGPAPAAGRFVAPGRAPMSEKEILLSLPTGSRGRVEGEEEAGPPGGMGGAFRDYGGDRGERRGRRGEDGADEFIPSRADEVRDWGSTRKFQPSDDGPRGRGFGGGFGGRGDSREGRPVSMADEAADWGGSKKFEPSTGFGGGFRDREGPRRGPMFEPSSKADEEEQWSRKGPLPVPDTRERSRGRERSGFGFSGDPTRNPDLEDRWGRRAPPADANGSTSPARSAVPTERPRLKLAPRTAPIEEKPQGPGTAAQPQPKKEKSNPFGAAKPREEVLKEKGVEADPLKEVLKLEQGEVIRDETPEEKELQKEIQQLRTELESFKVAGEEESDGAVAAQKELDSKETALLRLKVELDDKQRYARKKESEAAAAAAPTGSKAGEDAGQDRSVPHEESGPGKGAASSKDDKWGRREPSAEARQWDGGRDRDGGRSREPRSSAAPGQGPAKASGKW</sequence>
<comment type="caution">
    <text evidence="2">The sequence shown here is derived from an EMBL/GenBank/DDBJ whole genome shotgun (WGS) entry which is preliminary data.</text>
</comment>
<keyword evidence="3" id="KW-1185">Reference proteome</keyword>
<evidence type="ECO:0000313" key="2">
    <source>
        <dbReference type="EMBL" id="KAF5833755.1"/>
    </source>
</evidence>
<feature type="region of interest" description="Disordered" evidence="1">
    <location>
        <begin position="390"/>
        <end position="410"/>
    </location>
</feature>
<organism evidence="2 3">
    <name type="scientific">Dunaliella salina</name>
    <name type="common">Green alga</name>
    <name type="synonym">Protococcus salinus</name>
    <dbReference type="NCBI Taxonomy" id="3046"/>
    <lineage>
        <taxon>Eukaryota</taxon>
        <taxon>Viridiplantae</taxon>
        <taxon>Chlorophyta</taxon>
        <taxon>core chlorophytes</taxon>
        <taxon>Chlorophyceae</taxon>
        <taxon>CS clade</taxon>
        <taxon>Chlamydomonadales</taxon>
        <taxon>Dunaliellaceae</taxon>
        <taxon>Dunaliella</taxon>
    </lineage>
</organism>
<feature type="compositionally biased region" description="Gly residues" evidence="1">
    <location>
        <begin position="167"/>
        <end position="177"/>
    </location>
</feature>
<dbReference type="PANTHER" id="PTHR32091:SF20">
    <property type="entry name" value="EUKARYOTIC TRANSLATION INITIATION FACTOR 4B1"/>
    <property type="match status" value="1"/>
</dbReference>
<accession>A0ABQ7GGM2</accession>
<feature type="compositionally biased region" description="Basic and acidic residues" evidence="1">
    <location>
        <begin position="446"/>
        <end position="462"/>
    </location>
</feature>
<feature type="region of interest" description="Disordered" evidence="1">
    <location>
        <begin position="1"/>
        <end position="59"/>
    </location>
</feature>
<feature type="compositionally biased region" description="Basic and acidic residues" evidence="1">
    <location>
        <begin position="266"/>
        <end position="275"/>
    </location>
</feature>
<feature type="region of interest" description="Disordered" evidence="1">
    <location>
        <begin position="93"/>
        <end position="350"/>
    </location>
</feature>
<evidence type="ECO:0000313" key="3">
    <source>
        <dbReference type="Proteomes" id="UP000815325"/>
    </source>
</evidence>
<protein>
    <submittedName>
        <fullName evidence="2">Uncharacterized protein</fullName>
    </submittedName>
</protein>
<feature type="compositionally biased region" description="Low complexity" evidence="1">
    <location>
        <begin position="315"/>
        <end position="324"/>
    </location>
</feature>
<feature type="region of interest" description="Disordered" evidence="1">
    <location>
        <begin position="422"/>
        <end position="518"/>
    </location>
</feature>
<dbReference type="Pfam" id="PF06273">
    <property type="entry name" value="eIF-4B"/>
    <property type="match status" value="3"/>
</dbReference>
<dbReference type="Proteomes" id="UP000815325">
    <property type="component" value="Unassembled WGS sequence"/>
</dbReference>
<evidence type="ECO:0000256" key="1">
    <source>
        <dbReference type="SAM" id="MobiDB-lite"/>
    </source>
</evidence>
<reference evidence="2" key="1">
    <citation type="submission" date="2017-08" db="EMBL/GenBank/DDBJ databases">
        <authorList>
            <person name="Polle J.E."/>
            <person name="Barry K."/>
            <person name="Cushman J."/>
            <person name="Schmutz J."/>
            <person name="Tran D."/>
            <person name="Hathwaick L.T."/>
            <person name="Yim W.C."/>
            <person name="Jenkins J."/>
            <person name="Mckie-Krisberg Z.M."/>
            <person name="Prochnik S."/>
            <person name="Lindquist E."/>
            <person name="Dockter R.B."/>
            <person name="Adam C."/>
            <person name="Molina H."/>
            <person name="Bunkerborg J."/>
            <person name="Jin E."/>
            <person name="Buchheim M."/>
            <person name="Magnuson J."/>
        </authorList>
    </citation>
    <scope>NUCLEOTIDE SEQUENCE</scope>
    <source>
        <strain evidence="2">CCAP 19/18</strain>
    </source>
</reference>